<keyword evidence="1" id="KW-0812">Transmembrane</keyword>
<name>A0ABM9NDH5_RICHE</name>
<evidence type="ECO:0000313" key="3">
    <source>
        <dbReference type="Proteomes" id="UP001642485"/>
    </source>
</evidence>
<protein>
    <submittedName>
        <fullName evidence="2">DctM domain-containing protein</fullName>
    </submittedName>
</protein>
<evidence type="ECO:0000313" key="2">
    <source>
        <dbReference type="EMBL" id="CAK9121638.1"/>
    </source>
</evidence>
<accession>A0ABM9NDH5</accession>
<keyword evidence="1" id="KW-0472">Membrane</keyword>
<organism evidence="2 3">
    <name type="scientific">Rickettsia helvetica</name>
    <dbReference type="NCBI Taxonomy" id="35789"/>
    <lineage>
        <taxon>Bacteria</taxon>
        <taxon>Pseudomonadati</taxon>
        <taxon>Pseudomonadota</taxon>
        <taxon>Alphaproteobacteria</taxon>
        <taxon>Rickettsiales</taxon>
        <taxon>Rickettsiaceae</taxon>
        <taxon>Rickettsieae</taxon>
        <taxon>Rickettsia</taxon>
        <taxon>spotted fever group</taxon>
    </lineage>
</organism>
<dbReference type="Proteomes" id="UP001642485">
    <property type="component" value="Chromosome"/>
</dbReference>
<keyword evidence="1" id="KW-1133">Transmembrane helix</keyword>
<sequence>MTGHAFGLVMPEVVKTVVGTAVSAIYHYPIAVMATFVTAAVVASPENAAEFAYHDAAGIFNAAAGVVEILFMITYPSYSEVTPVDLTGSMEIAWVDAVA</sequence>
<proteinExistence type="predicted"/>
<evidence type="ECO:0000256" key="1">
    <source>
        <dbReference type="SAM" id="Phobius"/>
    </source>
</evidence>
<dbReference type="EMBL" id="OZ018776">
    <property type="protein sequence ID" value="CAK9121638.1"/>
    <property type="molecule type" value="Genomic_DNA"/>
</dbReference>
<feature type="transmembrane region" description="Helical" evidence="1">
    <location>
        <begin position="25"/>
        <end position="44"/>
    </location>
</feature>
<gene>
    <name evidence="2" type="primary">dctM</name>
    <name evidence="2" type="ORF">OB144RH_07615</name>
</gene>
<reference evidence="2 3" key="1">
    <citation type="submission" date="2024-02" db="EMBL/GenBank/DDBJ databases">
        <authorList>
            <person name="Nijsse B."/>
            <person name="Sprong H."/>
        </authorList>
    </citation>
    <scope>NUCLEOTIDE SEQUENCE [LARGE SCALE GENOMIC DNA]</scope>
    <source>
        <strain evidence="2">OB144</strain>
    </source>
</reference>
<feature type="transmembrane region" description="Helical" evidence="1">
    <location>
        <begin position="56"/>
        <end position="78"/>
    </location>
</feature>
<keyword evidence="3" id="KW-1185">Reference proteome</keyword>